<dbReference type="Pfam" id="PF04140">
    <property type="entry name" value="ICMT"/>
    <property type="match status" value="1"/>
</dbReference>
<dbReference type="OrthoDB" id="5417332at2"/>
<organism evidence="6 7">
    <name type="scientific">Rariglobus hedericola</name>
    <dbReference type="NCBI Taxonomy" id="2597822"/>
    <lineage>
        <taxon>Bacteria</taxon>
        <taxon>Pseudomonadati</taxon>
        <taxon>Verrucomicrobiota</taxon>
        <taxon>Opitutia</taxon>
        <taxon>Opitutales</taxon>
        <taxon>Opitutaceae</taxon>
        <taxon>Rariglobus</taxon>
    </lineage>
</organism>
<dbReference type="EMBL" id="VMBG01000001">
    <property type="protein sequence ID" value="TSJ78754.1"/>
    <property type="molecule type" value="Genomic_DNA"/>
</dbReference>
<keyword evidence="6" id="KW-0808">Transferase</keyword>
<evidence type="ECO:0000256" key="4">
    <source>
        <dbReference type="ARBA" id="ARBA00023136"/>
    </source>
</evidence>
<gene>
    <name evidence="6" type="ORF">FPL22_05450</name>
</gene>
<keyword evidence="2 5" id="KW-0812">Transmembrane</keyword>
<name>A0A556QQ31_9BACT</name>
<keyword evidence="4 5" id="KW-0472">Membrane</keyword>
<accession>A0A556QQ31</accession>
<keyword evidence="3 5" id="KW-1133">Transmembrane helix</keyword>
<dbReference type="Gene3D" id="1.20.120.1630">
    <property type="match status" value="1"/>
</dbReference>
<comment type="caution">
    <text evidence="6">The sequence shown here is derived from an EMBL/GenBank/DDBJ whole genome shotgun (WGS) entry which is preliminary data.</text>
</comment>
<dbReference type="InterPro" id="IPR052527">
    <property type="entry name" value="Metal_cation-efflux_comp"/>
</dbReference>
<feature type="transmembrane region" description="Helical" evidence="5">
    <location>
        <begin position="6"/>
        <end position="23"/>
    </location>
</feature>
<feature type="transmembrane region" description="Helical" evidence="5">
    <location>
        <begin position="69"/>
        <end position="95"/>
    </location>
</feature>
<dbReference type="GO" id="GO:0004671">
    <property type="term" value="F:protein C-terminal S-isoprenylcysteine carboxyl O-methyltransferase activity"/>
    <property type="evidence" value="ECO:0007669"/>
    <property type="project" value="InterPro"/>
</dbReference>
<dbReference type="PANTHER" id="PTHR43847">
    <property type="entry name" value="BLL3993 PROTEIN"/>
    <property type="match status" value="1"/>
</dbReference>
<evidence type="ECO:0000256" key="3">
    <source>
        <dbReference type="ARBA" id="ARBA00022989"/>
    </source>
</evidence>
<dbReference type="InterPro" id="IPR007269">
    <property type="entry name" value="ICMT_MeTrfase"/>
</dbReference>
<reference evidence="6 7" key="1">
    <citation type="submission" date="2019-07" db="EMBL/GenBank/DDBJ databases">
        <title>Description of 53C-WASEF.</title>
        <authorList>
            <person name="Pitt A."/>
            <person name="Hahn M.W."/>
        </authorList>
    </citation>
    <scope>NUCLEOTIDE SEQUENCE [LARGE SCALE GENOMIC DNA]</scope>
    <source>
        <strain evidence="6 7">53C-WASEF</strain>
    </source>
</reference>
<keyword evidence="6" id="KW-0489">Methyltransferase</keyword>
<feature type="transmembrane region" description="Helical" evidence="5">
    <location>
        <begin position="141"/>
        <end position="159"/>
    </location>
</feature>
<dbReference type="RefSeq" id="WP_144229095.1">
    <property type="nucleotide sequence ID" value="NZ_CBCRVV010000002.1"/>
</dbReference>
<feature type="transmembrane region" description="Helical" evidence="5">
    <location>
        <begin position="43"/>
        <end position="63"/>
    </location>
</feature>
<evidence type="ECO:0000313" key="6">
    <source>
        <dbReference type="EMBL" id="TSJ78754.1"/>
    </source>
</evidence>
<evidence type="ECO:0000256" key="1">
    <source>
        <dbReference type="ARBA" id="ARBA00004141"/>
    </source>
</evidence>
<proteinExistence type="predicted"/>
<protein>
    <submittedName>
        <fullName evidence="6">Isoprenylcysteine carboxylmethyltransferase family protein</fullName>
    </submittedName>
</protein>
<sequence length="192" mass="21763">MSMQPTLDLLPVFCAIALYIARIREFFVKRNVIAGQVNERATFLALLISGTLVVTLALVEYLVRGTGFHALPFICGLIVAGSAFVIRAAAVRALGRMWSVHIEIRREHELVRGGPFAWVRHPIYLAAILELVGAMLLMNSLYTWIVFVFFFIPSLFARIRLEERAMIAQFGDAYVRYRQTTPAVLPWRGRTH</sequence>
<evidence type="ECO:0000256" key="5">
    <source>
        <dbReference type="SAM" id="Phobius"/>
    </source>
</evidence>
<comment type="subcellular location">
    <subcellularLocation>
        <location evidence="1">Membrane</location>
        <topology evidence="1">Multi-pass membrane protein</topology>
    </subcellularLocation>
</comment>
<feature type="transmembrane region" description="Helical" evidence="5">
    <location>
        <begin position="116"/>
        <end position="135"/>
    </location>
</feature>
<dbReference type="GO" id="GO:0032259">
    <property type="term" value="P:methylation"/>
    <property type="evidence" value="ECO:0007669"/>
    <property type="project" value="UniProtKB-KW"/>
</dbReference>
<evidence type="ECO:0000256" key="2">
    <source>
        <dbReference type="ARBA" id="ARBA00022692"/>
    </source>
</evidence>
<dbReference type="AlphaFoldDB" id="A0A556QQ31"/>
<evidence type="ECO:0000313" key="7">
    <source>
        <dbReference type="Proteomes" id="UP000315648"/>
    </source>
</evidence>
<dbReference type="Proteomes" id="UP000315648">
    <property type="component" value="Unassembled WGS sequence"/>
</dbReference>
<keyword evidence="7" id="KW-1185">Reference proteome</keyword>
<dbReference type="PANTHER" id="PTHR43847:SF1">
    <property type="entry name" value="BLL3993 PROTEIN"/>
    <property type="match status" value="1"/>
</dbReference>
<dbReference type="GO" id="GO:0016020">
    <property type="term" value="C:membrane"/>
    <property type="evidence" value="ECO:0007669"/>
    <property type="project" value="UniProtKB-SubCell"/>
</dbReference>